<evidence type="ECO:0000259" key="12">
    <source>
        <dbReference type="Pfam" id="PF08245"/>
    </source>
</evidence>
<dbReference type="InterPro" id="IPR036565">
    <property type="entry name" value="Mur-like_cat_sf"/>
</dbReference>
<dbReference type="SUPFAM" id="SSF53244">
    <property type="entry name" value="MurD-like peptide ligases, peptide-binding domain"/>
    <property type="match status" value="1"/>
</dbReference>
<keyword evidence="5" id="KW-0479">Metal-binding</keyword>
<proteinExistence type="inferred from homology"/>
<dbReference type="SUPFAM" id="SSF53623">
    <property type="entry name" value="MurD-like peptide ligases, catalytic domain"/>
    <property type="match status" value="1"/>
</dbReference>
<accession>A0A917INM8</accession>
<keyword evidence="4" id="KW-0436">Ligase</keyword>
<dbReference type="InterPro" id="IPR013221">
    <property type="entry name" value="Mur_ligase_cen"/>
</dbReference>
<comment type="caution">
    <text evidence="13">The sequence shown here is derived from an EMBL/GenBank/DDBJ whole genome shotgun (WGS) entry which is preliminary data.</text>
</comment>
<protein>
    <recommendedName>
        <fullName evidence="3">tetrahydrofolate synthase</fullName>
        <ecNumber evidence="3">6.3.2.17</ecNumber>
    </recommendedName>
    <alternativeName>
        <fullName evidence="9">Tetrahydrofolylpolyglutamate synthase</fullName>
    </alternativeName>
</protein>
<keyword evidence="6" id="KW-0547">Nucleotide-binding</keyword>
<dbReference type="EC" id="6.3.2.17" evidence="3"/>
<dbReference type="Proteomes" id="UP000600171">
    <property type="component" value="Unassembled WGS sequence"/>
</dbReference>
<evidence type="ECO:0000256" key="1">
    <source>
        <dbReference type="ARBA" id="ARBA00001946"/>
    </source>
</evidence>
<sequence length="473" mass="50485">MSENMEHDSIFADLSAESGSAAAAFGVESVYRELLSRAPENKMEPRLDAVARAVEILGEPNKAAPVIHITGTNGKTSTARMIERILMAHDLRTGRFTSPHLSSVTERISIDGEPVSDETFVRIWEEIQPYLQMVDAELEAENNPKITYFEALTVLAFAVFADEPVDVMILEVGIGGTWDSTNVADAAVSVVTPIGLDHTDMLGETLEEIAGEKQGIIKDGGFLVSAAQDPAAAQVLLDSARAHDAQFRFEGVEFGLADRKPGVGGQMISVKGLADTYTELPLPLFGAHQAENAAVAIAAVEAFLGGGETPLNPELIRSGWEELKSPGRLEIVRNSPTVVVDAAHNPHGIRASAEAFKESFAVDEIALVIGVLQEKDARGIFETIREEYLDSVDSGLKLYLTASTSPRAIAPDELENMALDAGFDEDLLEKHEHLHDAVAAAITSVGNNDQAAGAVLITGSITVVGEARDLLGL</sequence>
<dbReference type="InterPro" id="IPR004101">
    <property type="entry name" value="Mur_ligase_C"/>
</dbReference>
<evidence type="ECO:0000259" key="11">
    <source>
        <dbReference type="Pfam" id="PF02875"/>
    </source>
</evidence>
<dbReference type="AlphaFoldDB" id="A0A917INM8"/>
<dbReference type="GO" id="GO:0008841">
    <property type="term" value="F:dihydrofolate synthase activity"/>
    <property type="evidence" value="ECO:0007669"/>
    <property type="project" value="TreeGrafter"/>
</dbReference>
<evidence type="ECO:0000313" key="13">
    <source>
        <dbReference type="EMBL" id="GGH58145.1"/>
    </source>
</evidence>
<dbReference type="EMBL" id="BMDC01000001">
    <property type="protein sequence ID" value="GGH58145.1"/>
    <property type="molecule type" value="Genomic_DNA"/>
</dbReference>
<evidence type="ECO:0000256" key="4">
    <source>
        <dbReference type="ARBA" id="ARBA00022598"/>
    </source>
</evidence>
<keyword evidence="14" id="KW-1185">Reference proteome</keyword>
<dbReference type="GO" id="GO:0005737">
    <property type="term" value="C:cytoplasm"/>
    <property type="evidence" value="ECO:0007669"/>
    <property type="project" value="TreeGrafter"/>
</dbReference>
<dbReference type="NCBIfam" id="TIGR01499">
    <property type="entry name" value="folC"/>
    <property type="match status" value="1"/>
</dbReference>
<dbReference type="GO" id="GO:0046872">
    <property type="term" value="F:metal ion binding"/>
    <property type="evidence" value="ECO:0007669"/>
    <property type="project" value="UniProtKB-KW"/>
</dbReference>
<keyword evidence="8" id="KW-0460">Magnesium</keyword>
<evidence type="ECO:0000256" key="2">
    <source>
        <dbReference type="ARBA" id="ARBA00008276"/>
    </source>
</evidence>
<dbReference type="Gene3D" id="3.90.190.20">
    <property type="entry name" value="Mur ligase, C-terminal domain"/>
    <property type="match status" value="1"/>
</dbReference>
<evidence type="ECO:0000256" key="3">
    <source>
        <dbReference type="ARBA" id="ARBA00013025"/>
    </source>
</evidence>
<reference evidence="13 14" key="1">
    <citation type="journal article" date="2014" name="Int. J. Syst. Evol. Microbiol.">
        <title>Complete genome sequence of Corynebacterium casei LMG S-19264T (=DSM 44701T), isolated from a smear-ripened cheese.</title>
        <authorList>
            <consortium name="US DOE Joint Genome Institute (JGI-PGF)"/>
            <person name="Walter F."/>
            <person name="Albersmeier A."/>
            <person name="Kalinowski J."/>
            <person name="Ruckert C."/>
        </authorList>
    </citation>
    <scope>NUCLEOTIDE SEQUENCE [LARGE SCALE GENOMIC DNA]</scope>
    <source>
        <strain evidence="13 14">CCM 8669</strain>
    </source>
</reference>
<feature type="domain" description="Mur ligase central" evidence="12">
    <location>
        <begin position="69"/>
        <end position="300"/>
    </location>
</feature>
<evidence type="ECO:0000256" key="8">
    <source>
        <dbReference type="ARBA" id="ARBA00022842"/>
    </source>
</evidence>
<name>A0A917INM8_9MICC</name>
<dbReference type="Pfam" id="PF08245">
    <property type="entry name" value="Mur_ligase_M"/>
    <property type="match status" value="1"/>
</dbReference>
<comment type="cofactor">
    <cofactor evidence="1">
        <name>Mg(2+)</name>
        <dbReference type="ChEBI" id="CHEBI:18420"/>
    </cofactor>
</comment>
<dbReference type="PANTHER" id="PTHR11136:SF0">
    <property type="entry name" value="DIHYDROFOLATE SYNTHETASE-RELATED"/>
    <property type="match status" value="1"/>
</dbReference>
<evidence type="ECO:0000256" key="5">
    <source>
        <dbReference type="ARBA" id="ARBA00022723"/>
    </source>
</evidence>
<dbReference type="PANTHER" id="PTHR11136">
    <property type="entry name" value="FOLYLPOLYGLUTAMATE SYNTHASE-RELATED"/>
    <property type="match status" value="1"/>
</dbReference>
<dbReference type="FunFam" id="3.40.1190.10:FF:000011">
    <property type="entry name" value="Folylpolyglutamate synthase/dihydrofolate synthase"/>
    <property type="match status" value="1"/>
</dbReference>
<feature type="domain" description="Mur ligase C-terminal" evidence="11">
    <location>
        <begin position="327"/>
        <end position="460"/>
    </location>
</feature>
<evidence type="ECO:0000313" key="14">
    <source>
        <dbReference type="Proteomes" id="UP000600171"/>
    </source>
</evidence>
<comment type="catalytic activity">
    <reaction evidence="10">
        <text>(6S)-5,6,7,8-tetrahydrofolyl-(gamma-L-Glu)(n) + L-glutamate + ATP = (6S)-5,6,7,8-tetrahydrofolyl-(gamma-L-Glu)(n+1) + ADP + phosphate + H(+)</text>
        <dbReference type="Rhea" id="RHEA:10580"/>
        <dbReference type="Rhea" id="RHEA-COMP:14738"/>
        <dbReference type="Rhea" id="RHEA-COMP:14740"/>
        <dbReference type="ChEBI" id="CHEBI:15378"/>
        <dbReference type="ChEBI" id="CHEBI:29985"/>
        <dbReference type="ChEBI" id="CHEBI:30616"/>
        <dbReference type="ChEBI" id="CHEBI:43474"/>
        <dbReference type="ChEBI" id="CHEBI:141005"/>
        <dbReference type="ChEBI" id="CHEBI:456216"/>
        <dbReference type="EC" id="6.3.2.17"/>
    </reaction>
</comment>
<dbReference type="Gene3D" id="3.40.1190.10">
    <property type="entry name" value="Mur-like, catalytic domain"/>
    <property type="match status" value="1"/>
</dbReference>
<dbReference type="RefSeq" id="WP_188358656.1">
    <property type="nucleotide sequence ID" value="NZ_BMDC01000001.1"/>
</dbReference>
<evidence type="ECO:0000256" key="6">
    <source>
        <dbReference type="ARBA" id="ARBA00022741"/>
    </source>
</evidence>
<evidence type="ECO:0000256" key="7">
    <source>
        <dbReference type="ARBA" id="ARBA00022840"/>
    </source>
</evidence>
<comment type="similarity">
    <text evidence="2">Belongs to the folylpolyglutamate synthase family.</text>
</comment>
<dbReference type="GO" id="GO:0005524">
    <property type="term" value="F:ATP binding"/>
    <property type="evidence" value="ECO:0007669"/>
    <property type="project" value="UniProtKB-KW"/>
</dbReference>
<dbReference type="Pfam" id="PF02875">
    <property type="entry name" value="Mur_ligase_C"/>
    <property type="match status" value="1"/>
</dbReference>
<evidence type="ECO:0000256" key="10">
    <source>
        <dbReference type="ARBA" id="ARBA00047493"/>
    </source>
</evidence>
<dbReference type="PIRSF" id="PIRSF001563">
    <property type="entry name" value="Folylpolyglu_synth"/>
    <property type="match status" value="1"/>
</dbReference>
<organism evidence="13 14">
    <name type="scientific">Rothia aerolata</name>
    <dbReference type="NCBI Taxonomy" id="1812262"/>
    <lineage>
        <taxon>Bacteria</taxon>
        <taxon>Bacillati</taxon>
        <taxon>Actinomycetota</taxon>
        <taxon>Actinomycetes</taxon>
        <taxon>Micrococcales</taxon>
        <taxon>Micrococcaceae</taxon>
        <taxon>Rothia</taxon>
    </lineage>
</organism>
<dbReference type="GO" id="GO:0004326">
    <property type="term" value="F:tetrahydrofolylpolyglutamate synthase activity"/>
    <property type="evidence" value="ECO:0007669"/>
    <property type="project" value="UniProtKB-EC"/>
</dbReference>
<evidence type="ECO:0000256" key="9">
    <source>
        <dbReference type="ARBA" id="ARBA00030592"/>
    </source>
</evidence>
<gene>
    <name evidence="13" type="ORF">GCM10007359_04010</name>
</gene>
<dbReference type="InterPro" id="IPR036615">
    <property type="entry name" value="Mur_ligase_C_dom_sf"/>
</dbReference>
<dbReference type="InterPro" id="IPR001645">
    <property type="entry name" value="Folylpolyglutamate_synth"/>
</dbReference>
<keyword evidence="7" id="KW-0067">ATP-binding</keyword>